<keyword evidence="1" id="KW-1133">Transmembrane helix</keyword>
<feature type="transmembrane region" description="Helical" evidence="1">
    <location>
        <begin position="50"/>
        <end position="70"/>
    </location>
</feature>
<evidence type="ECO:0000256" key="1">
    <source>
        <dbReference type="SAM" id="Phobius"/>
    </source>
</evidence>
<reference evidence="2 3" key="1">
    <citation type="submission" date="2018-07" db="EMBL/GenBank/DDBJ databases">
        <title>The complete nuclear genome of the prasinophyte Chloropicon primus (CCMP1205).</title>
        <authorList>
            <person name="Pombert J.-F."/>
            <person name="Otis C."/>
            <person name="Turmel M."/>
            <person name="Lemieux C."/>
        </authorList>
    </citation>
    <scope>NUCLEOTIDE SEQUENCE [LARGE SCALE GENOMIC DNA]</scope>
    <source>
        <strain evidence="2 3">CCMP1205</strain>
    </source>
</reference>
<organism evidence="2 3">
    <name type="scientific">Chloropicon primus</name>
    <dbReference type="NCBI Taxonomy" id="1764295"/>
    <lineage>
        <taxon>Eukaryota</taxon>
        <taxon>Viridiplantae</taxon>
        <taxon>Chlorophyta</taxon>
        <taxon>Chloropicophyceae</taxon>
        <taxon>Chloropicales</taxon>
        <taxon>Chloropicaceae</taxon>
        <taxon>Chloropicon</taxon>
    </lineage>
</organism>
<gene>
    <name evidence="2" type="ORF">A3770_15p73720</name>
</gene>
<evidence type="ECO:0000313" key="2">
    <source>
        <dbReference type="EMBL" id="QDZ24854.1"/>
    </source>
</evidence>
<proteinExistence type="predicted"/>
<keyword evidence="1" id="KW-0472">Membrane</keyword>
<dbReference type="Proteomes" id="UP000316726">
    <property type="component" value="Chromosome 15"/>
</dbReference>
<evidence type="ECO:0000313" key="3">
    <source>
        <dbReference type="Proteomes" id="UP000316726"/>
    </source>
</evidence>
<dbReference type="EMBL" id="CP031048">
    <property type="protein sequence ID" value="QDZ24854.1"/>
    <property type="molecule type" value="Genomic_DNA"/>
</dbReference>
<name>A0A5B8MZK8_9CHLO</name>
<keyword evidence="1" id="KW-0812">Transmembrane</keyword>
<accession>A0A5B8MZK8</accession>
<sequence length="93" mass="10250">MAEGGTQEERSRNAGAEAVETGLRSGLLALGVSSVCVGLANQFWPGFRNGLNVSGKTALVVTPFFFYFFLDAEHKLNDLRKKNYARMRSKDHP</sequence>
<dbReference type="OrthoDB" id="36576at2759"/>
<keyword evidence="3" id="KW-1185">Reference proteome</keyword>
<feature type="transmembrane region" description="Helical" evidence="1">
    <location>
        <begin position="21"/>
        <end position="44"/>
    </location>
</feature>
<protein>
    <submittedName>
        <fullName evidence="2">Uncharacterized protein</fullName>
    </submittedName>
</protein>
<dbReference type="AlphaFoldDB" id="A0A5B8MZK8"/>